<keyword evidence="3" id="KW-1185">Reference proteome</keyword>
<evidence type="ECO:0000313" key="2">
    <source>
        <dbReference type="EMBL" id="ASP40751.1"/>
    </source>
</evidence>
<dbReference type="KEGG" id="bsan:CHH28_19670"/>
<organism evidence="2 3">
    <name type="scientific">Bacterioplanes sanyensis</name>
    <dbReference type="NCBI Taxonomy" id="1249553"/>
    <lineage>
        <taxon>Bacteria</taxon>
        <taxon>Pseudomonadati</taxon>
        <taxon>Pseudomonadota</taxon>
        <taxon>Gammaproteobacteria</taxon>
        <taxon>Oceanospirillales</taxon>
        <taxon>Oceanospirillaceae</taxon>
        <taxon>Bacterioplanes</taxon>
    </lineage>
</organism>
<sequence length="308" mass="34976">MTTETRGIDIEAWFNRLLQRLFPVWYATQAVRELPLEPMGPLNPSSHLRHHWLSIQQTLIAAQSSLADAGQDWESLHQLLGKLLLEQEVKRSWLVTAIQGVDVGDDSEIWPSLPSYAESCCYDRDWESNADFERLVATAFPESDAPHRLVYREWDGRCYWLNNGGADELALAQLHASQKQRDGHISALMTVEHVNQPALEKLRQQFWMLLMTRQRAYQVLDMLLQADLPAIIAEFESRRSDLVLLTAKKNNKSINKIILSLMNNRSTSQLIDLGRLISRQHFPLPAPGKSAKAADNIEEASDVPSASE</sequence>
<evidence type="ECO:0000313" key="3">
    <source>
        <dbReference type="Proteomes" id="UP000202440"/>
    </source>
</evidence>
<dbReference type="Pfam" id="PF20390">
    <property type="entry name" value="DUF6685"/>
    <property type="match status" value="1"/>
</dbReference>
<protein>
    <submittedName>
        <fullName evidence="2">Uncharacterized protein</fullName>
    </submittedName>
</protein>
<feature type="region of interest" description="Disordered" evidence="1">
    <location>
        <begin position="286"/>
        <end position="308"/>
    </location>
</feature>
<dbReference type="Proteomes" id="UP000202440">
    <property type="component" value="Chromosome"/>
</dbReference>
<gene>
    <name evidence="2" type="ORF">CHH28_19670</name>
</gene>
<reference evidence="2 3" key="1">
    <citation type="submission" date="2017-07" db="EMBL/GenBank/DDBJ databases">
        <title>Annotated genome sequence of Bacterioplanes sanyensis isolated from Red Sea.</title>
        <authorList>
            <person name="Rehman Z.U."/>
        </authorList>
    </citation>
    <scope>NUCLEOTIDE SEQUENCE [LARGE SCALE GENOMIC DNA]</scope>
    <source>
        <strain evidence="2 3">NV9</strain>
    </source>
</reference>
<name>A0A222FQS2_9GAMM</name>
<proteinExistence type="predicted"/>
<dbReference type="InterPro" id="IPR046507">
    <property type="entry name" value="DUF6685"/>
</dbReference>
<dbReference type="RefSeq" id="WP_094061911.1">
    <property type="nucleotide sequence ID" value="NZ_CP022530.1"/>
</dbReference>
<evidence type="ECO:0000256" key="1">
    <source>
        <dbReference type="SAM" id="MobiDB-lite"/>
    </source>
</evidence>
<dbReference type="AlphaFoldDB" id="A0A222FQS2"/>
<dbReference type="EMBL" id="CP022530">
    <property type="protein sequence ID" value="ASP40751.1"/>
    <property type="molecule type" value="Genomic_DNA"/>
</dbReference>
<accession>A0A222FQS2</accession>
<dbReference type="OrthoDB" id="6118346at2"/>